<keyword evidence="1" id="KW-0472">Membrane</keyword>
<name>A0A6P0UES7_9FLAO</name>
<evidence type="ECO:0000313" key="3">
    <source>
        <dbReference type="Proteomes" id="UP000468443"/>
    </source>
</evidence>
<keyword evidence="1" id="KW-1133">Transmembrane helix</keyword>
<accession>A0A6P0UES7</accession>
<protein>
    <submittedName>
        <fullName evidence="2">Uncharacterized protein</fullName>
    </submittedName>
</protein>
<dbReference type="EMBL" id="JAABOP010000007">
    <property type="protein sequence ID" value="NER11764.1"/>
    <property type="molecule type" value="Genomic_DNA"/>
</dbReference>
<dbReference type="Proteomes" id="UP000468443">
    <property type="component" value="Unassembled WGS sequence"/>
</dbReference>
<reference evidence="2 3" key="1">
    <citation type="submission" date="2020-01" db="EMBL/GenBank/DDBJ databases">
        <title>Muriicola jejuensis KCTC 22299.</title>
        <authorList>
            <person name="Wang G."/>
        </authorList>
    </citation>
    <scope>NUCLEOTIDE SEQUENCE [LARGE SCALE GENOMIC DNA]</scope>
    <source>
        <strain evidence="2 3">KCTC 22299</strain>
    </source>
</reference>
<feature type="transmembrane region" description="Helical" evidence="1">
    <location>
        <begin position="65"/>
        <end position="84"/>
    </location>
</feature>
<proteinExistence type="predicted"/>
<sequence length="181" mass="20691">MDLSILESKLKRHKISFSMASGEIIIGKAKNDLISYIGLGIVPIVFGIGVILFFFLKVDEFRPEIVHISVGALFLIGIGSFNLIKHKRKRKANSFPKVFKDNKIIILTPQGSYNLDKKTIKEIRTSNKPLNKENHEGNLFVIDNENRIHHVLGFHDENEKYVQDDLNWFADFILTQTGVKK</sequence>
<dbReference type="AlphaFoldDB" id="A0A6P0UES7"/>
<evidence type="ECO:0000256" key="1">
    <source>
        <dbReference type="SAM" id="Phobius"/>
    </source>
</evidence>
<comment type="caution">
    <text evidence="2">The sequence shown here is derived from an EMBL/GenBank/DDBJ whole genome shotgun (WGS) entry which is preliminary data.</text>
</comment>
<feature type="transmembrane region" description="Helical" evidence="1">
    <location>
        <begin position="33"/>
        <end position="53"/>
    </location>
</feature>
<keyword evidence="1" id="KW-0812">Transmembrane</keyword>
<keyword evidence="3" id="KW-1185">Reference proteome</keyword>
<evidence type="ECO:0000313" key="2">
    <source>
        <dbReference type="EMBL" id="NER11764.1"/>
    </source>
</evidence>
<gene>
    <name evidence="2" type="ORF">GWK09_14630</name>
</gene>
<organism evidence="2 3">
    <name type="scientific">Muriicola jejuensis</name>
    <dbReference type="NCBI Taxonomy" id="504488"/>
    <lineage>
        <taxon>Bacteria</taxon>
        <taxon>Pseudomonadati</taxon>
        <taxon>Bacteroidota</taxon>
        <taxon>Flavobacteriia</taxon>
        <taxon>Flavobacteriales</taxon>
        <taxon>Flavobacteriaceae</taxon>
        <taxon>Muriicola</taxon>
    </lineage>
</organism>
<dbReference type="RefSeq" id="WP_163694220.1">
    <property type="nucleotide sequence ID" value="NZ_FXTW01000007.1"/>
</dbReference>